<accession>A0ABV9WIP9</accession>
<protein>
    <submittedName>
        <fullName evidence="1">Uncharacterized protein</fullName>
    </submittedName>
</protein>
<evidence type="ECO:0000313" key="2">
    <source>
        <dbReference type="Proteomes" id="UP001595912"/>
    </source>
</evidence>
<reference evidence="2" key="1">
    <citation type="journal article" date="2019" name="Int. J. Syst. Evol. Microbiol.">
        <title>The Global Catalogue of Microorganisms (GCM) 10K type strain sequencing project: providing services to taxonomists for standard genome sequencing and annotation.</title>
        <authorList>
            <consortium name="The Broad Institute Genomics Platform"/>
            <consortium name="The Broad Institute Genome Sequencing Center for Infectious Disease"/>
            <person name="Wu L."/>
            <person name="Ma J."/>
        </authorList>
    </citation>
    <scope>NUCLEOTIDE SEQUENCE [LARGE SCALE GENOMIC DNA]</scope>
    <source>
        <strain evidence="2">CGMCC 4.7152</strain>
    </source>
</reference>
<sequence>MIDDPAPADDGEHLPDCYWRLDGRFFLTARYGPICAIPELPLLAFGGEFSDGDLSVSGARYVDLGHITCWDATRSWERHAQRDAYDALQAAYPDTFSIVVSGDGPAAVWLVLRLTRLTDPITDTLINIHDNTCGIPQQQHLWPLEWHRPRQPHRPRLPATLAPKLIQRERRDA</sequence>
<proteinExistence type="predicted"/>
<dbReference type="RefSeq" id="WP_380127847.1">
    <property type="nucleotide sequence ID" value="NZ_JBHSIU010000116.1"/>
</dbReference>
<evidence type="ECO:0000313" key="1">
    <source>
        <dbReference type="EMBL" id="MFC5007201.1"/>
    </source>
</evidence>
<keyword evidence="2" id="KW-1185">Reference proteome</keyword>
<gene>
    <name evidence="1" type="ORF">ACFPIJ_56520</name>
</gene>
<dbReference type="EMBL" id="JBHSIU010000116">
    <property type="protein sequence ID" value="MFC5007201.1"/>
    <property type="molecule type" value="Genomic_DNA"/>
</dbReference>
<name>A0ABV9WIP9_9ACTN</name>
<dbReference type="Proteomes" id="UP001595912">
    <property type="component" value="Unassembled WGS sequence"/>
</dbReference>
<organism evidence="1 2">
    <name type="scientific">Dactylosporangium cerinum</name>
    <dbReference type="NCBI Taxonomy" id="1434730"/>
    <lineage>
        <taxon>Bacteria</taxon>
        <taxon>Bacillati</taxon>
        <taxon>Actinomycetota</taxon>
        <taxon>Actinomycetes</taxon>
        <taxon>Micromonosporales</taxon>
        <taxon>Micromonosporaceae</taxon>
        <taxon>Dactylosporangium</taxon>
    </lineage>
</organism>
<comment type="caution">
    <text evidence="1">The sequence shown here is derived from an EMBL/GenBank/DDBJ whole genome shotgun (WGS) entry which is preliminary data.</text>
</comment>